<dbReference type="PANTHER" id="PTHR11364:SF27">
    <property type="entry name" value="SULFURTRANSFERASE"/>
    <property type="match status" value="1"/>
</dbReference>
<dbReference type="SUPFAM" id="SSF52821">
    <property type="entry name" value="Rhodanese/Cell cycle control phosphatase"/>
    <property type="match status" value="2"/>
</dbReference>
<feature type="domain" description="Rhodanese" evidence="3">
    <location>
        <begin position="22"/>
        <end position="140"/>
    </location>
</feature>
<dbReference type="KEGG" id="age:AA314_06502"/>
<dbReference type="SMART" id="SM00450">
    <property type="entry name" value="RHOD"/>
    <property type="match status" value="2"/>
</dbReference>
<reference evidence="4 5" key="1">
    <citation type="submission" date="2015-05" db="EMBL/GenBank/DDBJ databases">
        <title>Genome assembly of Archangium gephyra DSM 2261.</title>
        <authorList>
            <person name="Sharma G."/>
            <person name="Subramanian S."/>
        </authorList>
    </citation>
    <scope>NUCLEOTIDE SEQUENCE [LARGE SCALE GENOMIC DNA]</scope>
    <source>
        <strain evidence="4 5">DSM 2261</strain>
    </source>
</reference>
<dbReference type="AlphaFoldDB" id="A0AAC8THS6"/>
<organism evidence="4 5">
    <name type="scientific">Archangium gephyra</name>
    <dbReference type="NCBI Taxonomy" id="48"/>
    <lineage>
        <taxon>Bacteria</taxon>
        <taxon>Pseudomonadati</taxon>
        <taxon>Myxococcota</taxon>
        <taxon>Myxococcia</taxon>
        <taxon>Myxococcales</taxon>
        <taxon>Cystobacterineae</taxon>
        <taxon>Archangiaceae</taxon>
        <taxon>Archangium</taxon>
    </lineage>
</organism>
<keyword evidence="2" id="KW-0677">Repeat</keyword>
<evidence type="ECO:0000256" key="2">
    <source>
        <dbReference type="ARBA" id="ARBA00022737"/>
    </source>
</evidence>
<name>A0AAC8THS6_9BACT</name>
<dbReference type="CDD" id="cd01448">
    <property type="entry name" value="TST_Repeat_1"/>
    <property type="match status" value="1"/>
</dbReference>
<keyword evidence="1" id="KW-0808">Transferase</keyword>
<gene>
    <name evidence="4" type="ORF">AA314_06502</name>
</gene>
<dbReference type="Proteomes" id="UP000035579">
    <property type="component" value="Chromosome"/>
</dbReference>
<feature type="domain" description="Rhodanese" evidence="3">
    <location>
        <begin position="171"/>
        <end position="284"/>
    </location>
</feature>
<dbReference type="PROSITE" id="PS50206">
    <property type="entry name" value="RHODANESE_3"/>
    <property type="match status" value="2"/>
</dbReference>
<dbReference type="GO" id="GO:0004792">
    <property type="term" value="F:thiosulfate-cyanide sulfurtransferase activity"/>
    <property type="evidence" value="ECO:0007669"/>
    <property type="project" value="TreeGrafter"/>
</dbReference>
<evidence type="ECO:0000256" key="1">
    <source>
        <dbReference type="ARBA" id="ARBA00022679"/>
    </source>
</evidence>
<evidence type="ECO:0000313" key="5">
    <source>
        <dbReference type="Proteomes" id="UP000035579"/>
    </source>
</evidence>
<accession>A0AAC8THS6</accession>
<dbReference type="Gene3D" id="3.40.250.10">
    <property type="entry name" value="Rhodanese-like domain"/>
    <property type="match status" value="2"/>
</dbReference>
<dbReference type="PANTHER" id="PTHR11364">
    <property type="entry name" value="THIOSULFATE SULFERTANSFERASE"/>
    <property type="match status" value="1"/>
</dbReference>
<dbReference type="CDD" id="cd01449">
    <property type="entry name" value="TST_Repeat_2"/>
    <property type="match status" value="1"/>
</dbReference>
<proteinExistence type="predicted"/>
<evidence type="ECO:0000259" key="3">
    <source>
        <dbReference type="PROSITE" id="PS50206"/>
    </source>
</evidence>
<dbReference type="Pfam" id="PF00581">
    <property type="entry name" value="Rhodanese"/>
    <property type="match status" value="2"/>
</dbReference>
<sequence>MNPEHSMPSPLIDPRELVAPEARRNLVLIDARSGPGARARYEERHLEGALHVDLDQDLASKPADPARGGRHPLPAPETFAALLGRLGIGPDTRVAVYDDKSGANAASRFWWMLRAAGHEDVRVLDGGLEAALAAGIPAGTSGSRPAQRPAYPFERWMRPTADVDEVARAARDAGRLVIDVRDAVRYRGESEPIDPVPGHLPGAINVPFASNLGPDGRFLPSEELARKYRAVLGEREPSEVIVHCGSGVTACHTLLALEHAGLTGSRLYVGSWSEWCRSGRPIVKGASPGGEGT</sequence>
<dbReference type="EMBL" id="CP011509">
    <property type="protein sequence ID" value="AKJ04876.1"/>
    <property type="molecule type" value="Genomic_DNA"/>
</dbReference>
<dbReference type="InterPro" id="IPR036873">
    <property type="entry name" value="Rhodanese-like_dom_sf"/>
</dbReference>
<dbReference type="InterPro" id="IPR001763">
    <property type="entry name" value="Rhodanese-like_dom"/>
</dbReference>
<protein>
    <submittedName>
        <fullName evidence="4">Thiosulfate sulfurtransferase, rhodanese</fullName>
    </submittedName>
</protein>
<evidence type="ECO:0000313" key="4">
    <source>
        <dbReference type="EMBL" id="AKJ04876.1"/>
    </source>
</evidence>
<dbReference type="InterPro" id="IPR045078">
    <property type="entry name" value="TST/MPST-like"/>
</dbReference>